<dbReference type="InterPro" id="IPR027383">
    <property type="entry name" value="Znf_put"/>
</dbReference>
<keyword evidence="1" id="KW-0805">Transcription regulation</keyword>
<dbReference type="InterPro" id="IPR024020">
    <property type="entry name" value="Anit_sigma_mycothiol_RsrA"/>
</dbReference>
<reference evidence="5" key="2">
    <citation type="submission" date="2021-04" db="EMBL/GenBank/DDBJ databases">
        <authorList>
            <person name="Gilroy R."/>
        </authorList>
    </citation>
    <scope>NUCLEOTIDE SEQUENCE</scope>
    <source>
        <strain evidence="5">ChiHejej3B27-3195</strain>
    </source>
</reference>
<accession>A0A9D1S251</accession>
<comment type="caution">
    <text evidence="5">The sequence shown here is derived from an EMBL/GenBank/DDBJ whole genome shotgun (WGS) entry which is preliminary data.</text>
</comment>
<reference evidence="5" key="1">
    <citation type="journal article" date="2021" name="PeerJ">
        <title>Extensive microbial diversity within the chicken gut microbiome revealed by metagenomics and culture.</title>
        <authorList>
            <person name="Gilroy R."/>
            <person name="Ravi A."/>
            <person name="Getino M."/>
            <person name="Pursley I."/>
            <person name="Horton D.L."/>
            <person name="Alikhan N.F."/>
            <person name="Baker D."/>
            <person name="Gharbi K."/>
            <person name="Hall N."/>
            <person name="Watson M."/>
            <person name="Adriaenssens E.M."/>
            <person name="Foster-Nyarko E."/>
            <person name="Jarju S."/>
            <person name="Secka A."/>
            <person name="Antonio M."/>
            <person name="Oren A."/>
            <person name="Chaudhuri R.R."/>
            <person name="La Ragione R."/>
            <person name="Hildebrand F."/>
            <person name="Pallen M.J."/>
        </authorList>
    </citation>
    <scope>NUCLEOTIDE SEQUENCE</scope>
    <source>
        <strain evidence="5">ChiHejej3B27-3195</strain>
    </source>
</reference>
<name>A0A9D1S251_9MICC</name>
<gene>
    <name evidence="5" type="primary">rsrA</name>
    <name evidence="5" type="ORF">H9871_00190</name>
</gene>
<evidence type="ECO:0000256" key="2">
    <source>
        <dbReference type="ARBA" id="ARBA00023163"/>
    </source>
</evidence>
<dbReference type="EMBL" id="DXGD01000008">
    <property type="protein sequence ID" value="HIW98541.1"/>
    <property type="molecule type" value="Genomic_DNA"/>
</dbReference>
<dbReference type="Pfam" id="PF13490">
    <property type="entry name" value="zf-HC2"/>
    <property type="match status" value="1"/>
</dbReference>
<evidence type="ECO:0000313" key="5">
    <source>
        <dbReference type="EMBL" id="HIW98541.1"/>
    </source>
</evidence>
<evidence type="ECO:0000256" key="1">
    <source>
        <dbReference type="ARBA" id="ARBA00023015"/>
    </source>
</evidence>
<dbReference type="Proteomes" id="UP000824151">
    <property type="component" value="Unassembled WGS sequence"/>
</dbReference>
<feature type="domain" description="Putative zinc-finger" evidence="4">
    <location>
        <begin position="42"/>
        <end position="72"/>
    </location>
</feature>
<feature type="region of interest" description="Disordered" evidence="3">
    <location>
        <begin position="1"/>
        <end position="34"/>
    </location>
</feature>
<organism evidence="5 6">
    <name type="scientific">Candidatus Nesterenkonia stercoripullorum</name>
    <dbReference type="NCBI Taxonomy" id="2838701"/>
    <lineage>
        <taxon>Bacteria</taxon>
        <taxon>Bacillati</taxon>
        <taxon>Actinomycetota</taxon>
        <taxon>Actinomycetes</taxon>
        <taxon>Micrococcales</taxon>
        <taxon>Micrococcaceae</taxon>
        <taxon>Nesterenkonia</taxon>
    </lineage>
</organism>
<evidence type="ECO:0000259" key="4">
    <source>
        <dbReference type="Pfam" id="PF13490"/>
    </source>
</evidence>
<keyword evidence="2" id="KW-0804">Transcription</keyword>
<proteinExistence type="predicted"/>
<dbReference type="InterPro" id="IPR041916">
    <property type="entry name" value="Anti_sigma_zinc_sf"/>
</dbReference>
<dbReference type="AlphaFoldDB" id="A0A9D1S251"/>
<dbReference type="NCBIfam" id="TIGR03988">
    <property type="entry name" value="antisig_RsrA"/>
    <property type="match status" value="1"/>
</dbReference>
<dbReference type="Gene3D" id="1.10.10.1320">
    <property type="entry name" value="Anti-sigma factor, zinc-finger domain"/>
    <property type="match status" value="1"/>
</dbReference>
<sequence length="117" mass="12952">MNVPYEPDERTSADGEAAQHSPSSQPCSEASAEDCPEATDRLDRIYDYLDGVLSRSDIEDVQAHLEGCPDCATDYDLECLIRTAVRRSCAERAPETLKVTIIERISQIRLQAGHESP</sequence>
<evidence type="ECO:0000313" key="6">
    <source>
        <dbReference type="Proteomes" id="UP000824151"/>
    </source>
</evidence>
<protein>
    <submittedName>
        <fullName evidence="5">Mycothiol system anti-sigma-R factor</fullName>
    </submittedName>
</protein>
<evidence type="ECO:0000256" key="3">
    <source>
        <dbReference type="SAM" id="MobiDB-lite"/>
    </source>
</evidence>